<comment type="similarity">
    <text evidence="1">Belongs to the universal stress protein A family.</text>
</comment>
<dbReference type="InterPro" id="IPR014729">
    <property type="entry name" value="Rossmann-like_a/b/a_fold"/>
</dbReference>
<reference evidence="3 4" key="1">
    <citation type="submission" date="2017-08" db="EMBL/GenBank/DDBJ databases">
        <title>Infants hospitalized years apart are colonized by the same room-sourced microbial strains.</title>
        <authorList>
            <person name="Brooks B."/>
            <person name="Olm M.R."/>
            <person name="Firek B.A."/>
            <person name="Baker R."/>
            <person name="Thomas B.C."/>
            <person name="Morowitz M.J."/>
            <person name="Banfield J.F."/>
        </authorList>
    </citation>
    <scope>NUCLEOTIDE SEQUENCE [LARGE SCALE GENOMIC DNA]</scope>
    <source>
        <strain evidence="3">S2_003_000_R2_14</strain>
    </source>
</reference>
<feature type="domain" description="UspA" evidence="2">
    <location>
        <begin position="142"/>
        <end position="282"/>
    </location>
</feature>
<protein>
    <recommendedName>
        <fullName evidence="2">UspA domain-containing protein</fullName>
    </recommendedName>
</protein>
<comment type="caution">
    <text evidence="3">The sequence shown here is derived from an EMBL/GenBank/DDBJ whole genome shotgun (WGS) entry which is preliminary data.</text>
</comment>
<dbReference type="PANTHER" id="PTHR46268:SF6">
    <property type="entry name" value="UNIVERSAL STRESS PROTEIN UP12"/>
    <property type="match status" value="1"/>
</dbReference>
<gene>
    <name evidence="3" type="ORF">DI536_07810</name>
</gene>
<dbReference type="PANTHER" id="PTHR46268">
    <property type="entry name" value="STRESS RESPONSE PROTEIN NHAX"/>
    <property type="match status" value="1"/>
</dbReference>
<dbReference type="AlphaFoldDB" id="A0A2W5TKY7"/>
<sequence length="286" mass="30701">MLTSVLVSVDLSPNADRVWSRVARLPLAPGARVTLLHVVPKELAGSAQLRAVDDATDALYALTSRGPTELLGRCEIERLVLIGEPSKRIGEQVKKRRAELVVLGRGPGRAFRDRALGSTAERVLRAGQTPVLVVRRLARHAYEKALAALDVDDAAAKAVAFSRKVLGAVGALDVVHATSAPFRGQFYPSLGADYARDYERRHQRTRLAELKRSIKRARPGVAVKFHGRTGPARVVVPEAVSSFSADLLILGTHARSQMGAAVLGTVAGDLLREVPCDVLVVPAGRI</sequence>
<name>A0A2W5TKY7_9BACT</name>
<proteinExistence type="inferred from homology"/>
<feature type="domain" description="UspA" evidence="2">
    <location>
        <begin position="1"/>
        <end position="135"/>
    </location>
</feature>
<accession>A0A2W5TKY7</accession>
<dbReference type="EMBL" id="QFQP01000005">
    <property type="protein sequence ID" value="PZR15352.1"/>
    <property type="molecule type" value="Genomic_DNA"/>
</dbReference>
<evidence type="ECO:0000313" key="4">
    <source>
        <dbReference type="Proteomes" id="UP000249061"/>
    </source>
</evidence>
<dbReference type="Pfam" id="PF00582">
    <property type="entry name" value="Usp"/>
    <property type="match status" value="2"/>
</dbReference>
<organism evidence="3 4">
    <name type="scientific">Archangium gephyra</name>
    <dbReference type="NCBI Taxonomy" id="48"/>
    <lineage>
        <taxon>Bacteria</taxon>
        <taxon>Pseudomonadati</taxon>
        <taxon>Myxococcota</taxon>
        <taxon>Myxococcia</taxon>
        <taxon>Myxococcales</taxon>
        <taxon>Cystobacterineae</taxon>
        <taxon>Archangiaceae</taxon>
        <taxon>Archangium</taxon>
    </lineage>
</organism>
<dbReference type="CDD" id="cd00293">
    <property type="entry name" value="USP-like"/>
    <property type="match status" value="2"/>
</dbReference>
<dbReference type="InterPro" id="IPR006016">
    <property type="entry name" value="UspA"/>
</dbReference>
<dbReference type="InterPro" id="IPR006015">
    <property type="entry name" value="Universal_stress_UspA"/>
</dbReference>
<dbReference type="PRINTS" id="PR01438">
    <property type="entry name" value="UNVRSLSTRESS"/>
</dbReference>
<dbReference type="Proteomes" id="UP000249061">
    <property type="component" value="Unassembled WGS sequence"/>
</dbReference>
<evidence type="ECO:0000259" key="2">
    <source>
        <dbReference type="Pfam" id="PF00582"/>
    </source>
</evidence>
<evidence type="ECO:0000313" key="3">
    <source>
        <dbReference type="EMBL" id="PZR15352.1"/>
    </source>
</evidence>
<evidence type="ECO:0000256" key="1">
    <source>
        <dbReference type="ARBA" id="ARBA00008791"/>
    </source>
</evidence>
<dbReference type="Gene3D" id="3.40.50.620">
    <property type="entry name" value="HUPs"/>
    <property type="match status" value="2"/>
</dbReference>
<dbReference type="SUPFAM" id="SSF52402">
    <property type="entry name" value="Adenine nucleotide alpha hydrolases-like"/>
    <property type="match status" value="2"/>
</dbReference>